<organism evidence="4 6">
    <name type="scientific">Venturia inaequalis</name>
    <name type="common">Apple scab fungus</name>
    <dbReference type="NCBI Taxonomy" id="5025"/>
    <lineage>
        <taxon>Eukaryota</taxon>
        <taxon>Fungi</taxon>
        <taxon>Dikarya</taxon>
        <taxon>Ascomycota</taxon>
        <taxon>Pezizomycotina</taxon>
        <taxon>Dothideomycetes</taxon>
        <taxon>Pleosporomycetidae</taxon>
        <taxon>Venturiales</taxon>
        <taxon>Venturiaceae</taxon>
        <taxon>Venturia</taxon>
    </lineage>
</organism>
<dbReference type="EMBL" id="WNWS01000055">
    <property type="protein sequence ID" value="KAE9984021.1"/>
    <property type="molecule type" value="Genomic_DNA"/>
</dbReference>
<feature type="domain" description="Non-haem dioxygenase N-terminal" evidence="3">
    <location>
        <begin position="5"/>
        <end position="123"/>
    </location>
</feature>
<dbReference type="SUPFAM" id="SSF51197">
    <property type="entry name" value="Clavaminate synthase-like"/>
    <property type="match status" value="1"/>
</dbReference>
<evidence type="ECO:0000313" key="6">
    <source>
        <dbReference type="Proteomes" id="UP000433883"/>
    </source>
</evidence>
<dbReference type="Pfam" id="PF03171">
    <property type="entry name" value="2OG-FeII_Oxy"/>
    <property type="match status" value="1"/>
</dbReference>
<dbReference type="Pfam" id="PF14226">
    <property type="entry name" value="DIOX_N"/>
    <property type="match status" value="1"/>
</dbReference>
<protein>
    <recommendedName>
        <fullName evidence="8">Fe2OG dioxygenase domain-containing protein</fullName>
    </recommendedName>
</protein>
<dbReference type="AlphaFoldDB" id="A0A8H3UZZ2"/>
<comment type="similarity">
    <text evidence="1">Belongs to the iron/ascorbate-dependent oxidoreductase family.</text>
</comment>
<gene>
    <name evidence="4" type="ORF">BLS_008689</name>
    <name evidence="5" type="ORF">EG328_009279</name>
</gene>
<evidence type="ECO:0000313" key="4">
    <source>
        <dbReference type="EMBL" id="KAE9980492.1"/>
    </source>
</evidence>
<proteinExistence type="inferred from homology"/>
<feature type="domain" description="Isopenicillin N synthase-like Fe(2+) 2OG dioxygenase" evidence="2">
    <location>
        <begin position="175"/>
        <end position="287"/>
    </location>
</feature>
<dbReference type="InterPro" id="IPR044861">
    <property type="entry name" value="IPNS-like_FE2OG_OXY"/>
</dbReference>
<reference evidence="4 6" key="1">
    <citation type="submission" date="2019-11" db="EMBL/GenBank/DDBJ databases">
        <title>Venturia inaequalis Genome Resource.</title>
        <authorList>
            <person name="Lichtner F.J."/>
        </authorList>
    </citation>
    <scope>NUCLEOTIDE SEQUENCE [LARGE SCALE GENOMIC DNA]</scope>
    <source>
        <strain evidence="5 7">120213</strain>
        <strain evidence="4">Bline_iso_100314</strain>
    </source>
</reference>
<dbReference type="PANTHER" id="PTHR47990">
    <property type="entry name" value="2-OXOGLUTARATE (2OG) AND FE(II)-DEPENDENT OXYGENASE SUPERFAMILY PROTEIN-RELATED"/>
    <property type="match status" value="1"/>
</dbReference>
<dbReference type="Proteomes" id="UP000433883">
    <property type="component" value="Unassembled WGS sequence"/>
</dbReference>
<evidence type="ECO:0000313" key="5">
    <source>
        <dbReference type="EMBL" id="KAE9984021.1"/>
    </source>
</evidence>
<evidence type="ECO:0000259" key="3">
    <source>
        <dbReference type="Pfam" id="PF14226"/>
    </source>
</evidence>
<evidence type="ECO:0008006" key="8">
    <source>
        <dbReference type="Google" id="ProtNLM"/>
    </source>
</evidence>
<sequence>MAVATIDFDRILHGTEASKAAAAQELVESFRSTGFVRLVNTSIPTSAIQQAEDWNHKFFKQEMDTKSKAVNIPSPNPQRGWSYLGAESTARLKNPGRLDLTDEKEHFDVGPPNDTSFPNKWLEDSLPGFQRFSEEFYEACQTLCLQIMAACEIGSPLPRGTLVNKCVPAASELRYNHYPAVSVGKLNQGKTRRGWPHTDFGIITLLFQDSQGGLQYEDRGHPGRFLPLQRLSDDEVAVNISDTFHRWSNGVIAGGVHQVGLPPLSEQQVREGEGLVLPVRKSTVFFFKAHRDEMVGALDSFVDEKRPKKYEDITALEFHKRMTDVLIKNSLTTPVAGS</sequence>
<dbReference type="EMBL" id="WNWQ01000075">
    <property type="protein sequence ID" value="KAE9980492.1"/>
    <property type="molecule type" value="Genomic_DNA"/>
</dbReference>
<name>A0A8H3UZZ2_VENIN</name>
<evidence type="ECO:0000256" key="1">
    <source>
        <dbReference type="ARBA" id="ARBA00008056"/>
    </source>
</evidence>
<comment type="caution">
    <text evidence="4">The sequence shown here is derived from an EMBL/GenBank/DDBJ whole genome shotgun (WGS) entry which is preliminary data.</text>
</comment>
<evidence type="ECO:0000313" key="7">
    <source>
        <dbReference type="Proteomes" id="UP000447873"/>
    </source>
</evidence>
<dbReference type="Proteomes" id="UP000447873">
    <property type="component" value="Unassembled WGS sequence"/>
</dbReference>
<dbReference type="InterPro" id="IPR027443">
    <property type="entry name" value="IPNS-like_sf"/>
</dbReference>
<accession>A0A8H3UZZ2</accession>
<evidence type="ECO:0000259" key="2">
    <source>
        <dbReference type="Pfam" id="PF03171"/>
    </source>
</evidence>
<dbReference type="InterPro" id="IPR026992">
    <property type="entry name" value="DIOX_N"/>
</dbReference>
<dbReference type="InterPro" id="IPR050231">
    <property type="entry name" value="Iron_ascorbate_oxido_reductase"/>
</dbReference>
<dbReference type="Gene3D" id="2.60.120.330">
    <property type="entry name" value="B-lactam Antibiotic, Isopenicillin N Synthase, Chain"/>
    <property type="match status" value="1"/>
</dbReference>